<keyword evidence="10" id="KW-0739">Sodium transport</keyword>
<dbReference type="GO" id="GO:0042391">
    <property type="term" value="P:regulation of membrane potential"/>
    <property type="evidence" value="ECO:0007669"/>
    <property type="project" value="InterPro"/>
</dbReference>
<feature type="transmembrane region" description="Helical" evidence="11">
    <location>
        <begin position="337"/>
        <end position="357"/>
    </location>
</feature>
<feature type="transmembrane region" description="Helical" evidence="11">
    <location>
        <begin position="300"/>
        <end position="325"/>
    </location>
</feature>
<feature type="transmembrane region" description="Helical" evidence="11">
    <location>
        <begin position="182"/>
        <end position="200"/>
    </location>
</feature>
<dbReference type="InterPro" id="IPR038770">
    <property type="entry name" value="Na+/solute_symporter_sf"/>
</dbReference>
<keyword evidence="3" id="KW-0813">Transport</keyword>
<feature type="transmembrane region" description="Helical" evidence="11">
    <location>
        <begin position="265"/>
        <end position="288"/>
    </location>
</feature>
<dbReference type="GO" id="GO:0015385">
    <property type="term" value="F:sodium:proton antiporter activity"/>
    <property type="evidence" value="ECO:0007669"/>
    <property type="project" value="InterPro"/>
</dbReference>
<dbReference type="PANTHER" id="PTHR31382:SF4">
    <property type="entry name" value="NA(+)_H(+) ANTIPORTER"/>
    <property type="match status" value="1"/>
</dbReference>
<organism evidence="13 14">
    <name type="scientific">Pisolithus tinctorius Marx 270</name>
    <dbReference type="NCBI Taxonomy" id="870435"/>
    <lineage>
        <taxon>Eukaryota</taxon>
        <taxon>Fungi</taxon>
        <taxon>Dikarya</taxon>
        <taxon>Basidiomycota</taxon>
        <taxon>Agaricomycotina</taxon>
        <taxon>Agaricomycetes</taxon>
        <taxon>Agaricomycetidae</taxon>
        <taxon>Boletales</taxon>
        <taxon>Sclerodermatineae</taxon>
        <taxon>Pisolithaceae</taxon>
        <taxon>Pisolithus</taxon>
    </lineage>
</organism>
<feature type="domain" description="Cation/H+ exchanger transmembrane" evidence="12">
    <location>
        <begin position="5"/>
        <end position="401"/>
    </location>
</feature>
<keyword evidence="6 11" id="KW-1133">Transmembrane helix</keyword>
<dbReference type="InterPro" id="IPR006153">
    <property type="entry name" value="Cation/H_exchanger_TM"/>
</dbReference>
<evidence type="ECO:0000256" key="7">
    <source>
        <dbReference type="ARBA" id="ARBA00023053"/>
    </source>
</evidence>
<name>A0A0C3PMD6_PISTI</name>
<keyword evidence="8" id="KW-0406">Ion transport</keyword>
<dbReference type="GO" id="GO:0030007">
    <property type="term" value="P:intracellular potassium ion homeostasis"/>
    <property type="evidence" value="ECO:0007669"/>
    <property type="project" value="TreeGrafter"/>
</dbReference>
<sequence length="478" mass="51534">MISLLVKETLYINEVILGTAFGVLIGPYGFNGFDPRSWGSQQDEITREVMRLILVSGLFAAGIELPRAYMKEHAKGLLIMVVPTMVFGWFVVAVILCALFPQLHPSSALCIAACLTPTDPITCVAITRGKFAEKHVPEPIRDILTAEAAANDGLAYPFLSISMYLLVDTVGVAIGKGFVIGWLYEVLFGSFLGSIIGLLFSKLMKLSYGRDFVDRESYIAQYLALAILTTGITSSLGADDLLASFAAGCAVAWDGHFKEQTQTEGDTFASVIDCILNCCCFIYIGAWLPFSSYNSAELGIIPWRLVVLMIGILLFRRIPPLLLLYRFVPGISSWKEALFSGHFGPMGVSAVFVSTMARTRLPLPTGSPENQQQMLAVTIEPIVSFVVLGSIIVHGLSIPFFNVGKVFARSLSITSLSNRGVDDLEASGKTKDSSNGGLVVLDNSGVWPSPVTTSRERAATCRDPVDGGMTVSIGGTKV</sequence>
<keyword evidence="7" id="KW-0915">Sodium</keyword>
<comment type="subcellular location">
    <subcellularLocation>
        <location evidence="1">Membrane</location>
        <topology evidence="1">Multi-pass membrane protein</topology>
    </subcellularLocation>
</comment>
<evidence type="ECO:0000256" key="6">
    <source>
        <dbReference type="ARBA" id="ARBA00022989"/>
    </source>
</evidence>
<keyword evidence="4" id="KW-0050">Antiport</keyword>
<feature type="transmembrane region" description="Helical" evidence="11">
    <location>
        <begin position="12"/>
        <end position="29"/>
    </location>
</feature>
<dbReference type="Gene3D" id="1.20.1530.20">
    <property type="match status" value="1"/>
</dbReference>
<evidence type="ECO:0000256" key="5">
    <source>
        <dbReference type="ARBA" id="ARBA00022692"/>
    </source>
</evidence>
<evidence type="ECO:0000313" key="14">
    <source>
        <dbReference type="Proteomes" id="UP000054217"/>
    </source>
</evidence>
<reference evidence="14" key="2">
    <citation type="submission" date="2015-01" db="EMBL/GenBank/DDBJ databases">
        <title>Evolutionary Origins and Diversification of the Mycorrhizal Mutualists.</title>
        <authorList>
            <consortium name="DOE Joint Genome Institute"/>
            <consortium name="Mycorrhizal Genomics Consortium"/>
            <person name="Kohler A."/>
            <person name="Kuo A."/>
            <person name="Nagy L.G."/>
            <person name="Floudas D."/>
            <person name="Copeland A."/>
            <person name="Barry K.W."/>
            <person name="Cichocki N."/>
            <person name="Veneault-Fourrey C."/>
            <person name="LaButti K."/>
            <person name="Lindquist E.A."/>
            <person name="Lipzen A."/>
            <person name="Lundell T."/>
            <person name="Morin E."/>
            <person name="Murat C."/>
            <person name="Riley R."/>
            <person name="Ohm R."/>
            <person name="Sun H."/>
            <person name="Tunlid A."/>
            <person name="Henrissat B."/>
            <person name="Grigoriev I.V."/>
            <person name="Hibbett D.S."/>
            <person name="Martin F."/>
        </authorList>
    </citation>
    <scope>NUCLEOTIDE SEQUENCE [LARGE SCALE GENOMIC DNA]</scope>
    <source>
        <strain evidence="14">Marx 270</strain>
    </source>
</reference>
<evidence type="ECO:0000256" key="11">
    <source>
        <dbReference type="SAM" id="Phobius"/>
    </source>
</evidence>
<reference evidence="13 14" key="1">
    <citation type="submission" date="2014-04" db="EMBL/GenBank/DDBJ databases">
        <authorList>
            <consortium name="DOE Joint Genome Institute"/>
            <person name="Kuo A."/>
            <person name="Kohler A."/>
            <person name="Costa M.D."/>
            <person name="Nagy L.G."/>
            <person name="Floudas D."/>
            <person name="Copeland A."/>
            <person name="Barry K.W."/>
            <person name="Cichocki N."/>
            <person name="Veneault-Fourrey C."/>
            <person name="LaButti K."/>
            <person name="Lindquist E.A."/>
            <person name="Lipzen A."/>
            <person name="Lundell T."/>
            <person name="Morin E."/>
            <person name="Murat C."/>
            <person name="Sun H."/>
            <person name="Tunlid A."/>
            <person name="Henrissat B."/>
            <person name="Grigoriev I.V."/>
            <person name="Hibbett D.S."/>
            <person name="Martin F."/>
            <person name="Nordberg H.P."/>
            <person name="Cantor M.N."/>
            <person name="Hua S.X."/>
        </authorList>
    </citation>
    <scope>NUCLEOTIDE SEQUENCE [LARGE SCALE GENOMIC DNA]</scope>
    <source>
        <strain evidence="13 14">Marx 270</strain>
    </source>
</reference>
<accession>A0A0C3PMD6</accession>
<evidence type="ECO:0000256" key="10">
    <source>
        <dbReference type="ARBA" id="ARBA00023201"/>
    </source>
</evidence>
<evidence type="ECO:0000256" key="3">
    <source>
        <dbReference type="ARBA" id="ARBA00022448"/>
    </source>
</evidence>
<evidence type="ECO:0000256" key="1">
    <source>
        <dbReference type="ARBA" id="ARBA00004141"/>
    </source>
</evidence>
<gene>
    <name evidence="13" type="ORF">M404DRAFT_931031</name>
</gene>
<dbReference type="Pfam" id="PF00999">
    <property type="entry name" value="Na_H_Exchanger"/>
    <property type="match status" value="1"/>
</dbReference>
<keyword evidence="14" id="KW-1185">Reference proteome</keyword>
<evidence type="ECO:0000256" key="2">
    <source>
        <dbReference type="ARBA" id="ARBA00005248"/>
    </source>
</evidence>
<dbReference type="InParanoid" id="A0A0C3PMD6"/>
<dbReference type="GO" id="GO:0036376">
    <property type="term" value="P:sodium ion export across plasma membrane"/>
    <property type="evidence" value="ECO:0007669"/>
    <property type="project" value="InterPro"/>
</dbReference>
<dbReference type="Proteomes" id="UP000054217">
    <property type="component" value="Unassembled WGS sequence"/>
</dbReference>
<dbReference type="PANTHER" id="PTHR31382">
    <property type="entry name" value="NA(+)/H(+) ANTIPORTER"/>
    <property type="match status" value="1"/>
</dbReference>
<keyword evidence="9 11" id="KW-0472">Membrane</keyword>
<evidence type="ECO:0000256" key="9">
    <source>
        <dbReference type="ARBA" id="ARBA00023136"/>
    </source>
</evidence>
<evidence type="ECO:0000256" key="4">
    <source>
        <dbReference type="ARBA" id="ARBA00022449"/>
    </source>
</evidence>
<dbReference type="OrthoDB" id="2190219at2759"/>
<evidence type="ECO:0000256" key="8">
    <source>
        <dbReference type="ARBA" id="ARBA00023065"/>
    </source>
</evidence>
<dbReference type="AlphaFoldDB" id="A0A0C3PMD6"/>
<proteinExistence type="inferred from homology"/>
<feature type="transmembrane region" description="Helical" evidence="11">
    <location>
        <begin position="77"/>
        <end position="101"/>
    </location>
</feature>
<dbReference type="STRING" id="870435.A0A0C3PMD6"/>
<evidence type="ECO:0000313" key="13">
    <source>
        <dbReference type="EMBL" id="KIO09971.1"/>
    </source>
</evidence>
<comment type="similarity">
    <text evidence="2">Belongs to the fungal Na(+)/H(+) exchanger family.</text>
</comment>
<dbReference type="GO" id="GO:0120029">
    <property type="term" value="P:proton export across plasma membrane"/>
    <property type="evidence" value="ECO:0007669"/>
    <property type="project" value="InterPro"/>
</dbReference>
<keyword evidence="5 11" id="KW-0812">Transmembrane</keyword>
<dbReference type="InterPro" id="IPR004712">
    <property type="entry name" value="Na+/H+_antiporter_fungi"/>
</dbReference>
<dbReference type="HOGENOM" id="CLU_008635_5_0_1"/>
<feature type="transmembrane region" description="Helical" evidence="11">
    <location>
        <begin position="377"/>
        <end position="401"/>
    </location>
</feature>
<dbReference type="GO" id="GO:0005886">
    <property type="term" value="C:plasma membrane"/>
    <property type="evidence" value="ECO:0007669"/>
    <property type="project" value="InterPro"/>
</dbReference>
<evidence type="ECO:0000259" key="12">
    <source>
        <dbReference type="Pfam" id="PF00999"/>
    </source>
</evidence>
<dbReference type="EMBL" id="KN831953">
    <property type="protein sequence ID" value="KIO09971.1"/>
    <property type="molecule type" value="Genomic_DNA"/>
</dbReference>
<protein>
    <recommendedName>
        <fullName evidence="12">Cation/H+ exchanger transmembrane domain-containing protein</fullName>
    </recommendedName>
</protein>